<dbReference type="Proteomes" id="UP000652681">
    <property type="component" value="Unassembled WGS sequence"/>
</dbReference>
<name>A0A8J6P4A7_9FLAO</name>
<gene>
    <name evidence="3" type="ORF">H9Y05_02235</name>
</gene>
<dbReference type="EMBL" id="JACVEL010000001">
    <property type="protein sequence ID" value="MBC9811284.1"/>
    <property type="molecule type" value="Genomic_DNA"/>
</dbReference>
<sequence>MEKDQLEILNVSININQSLDVVWDTWNDENQMKYWMFTSPDYEIKNAHNHLSIGGGYAYRMVAKSGGVDFDYGGTYTAIELNKFIAFTMTDGRKAEIVFSVIEDVVHIEMQFEAVEEQDADVQLNGWQALLNNFKNHVESV</sequence>
<dbReference type="InterPro" id="IPR023393">
    <property type="entry name" value="START-like_dom_sf"/>
</dbReference>
<comment type="similarity">
    <text evidence="1">Belongs to the AHA1 family.</text>
</comment>
<comment type="caution">
    <text evidence="3">The sequence shown here is derived from an EMBL/GenBank/DDBJ whole genome shotgun (WGS) entry which is preliminary data.</text>
</comment>
<reference evidence="3" key="1">
    <citation type="submission" date="2020-09" db="EMBL/GenBank/DDBJ databases">
        <title>Taishania pollutisoli gen. nov., sp. nov., Isolated from Tetrabromobisphenol A-Contaminated Soil.</title>
        <authorList>
            <person name="Chen Q."/>
        </authorList>
    </citation>
    <scope>NUCLEOTIDE SEQUENCE</scope>
    <source>
        <strain evidence="3">CZZ-1</strain>
    </source>
</reference>
<protein>
    <submittedName>
        <fullName evidence="3">SRPBCC domain-containing protein</fullName>
    </submittedName>
</protein>
<accession>A0A8J6P4A7</accession>
<keyword evidence="4" id="KW-1185">Reference proteome</keyword>
<dbReference type="RefSeq" id="WP_163490476.1">
    <property type="nucleotide sequence ID" value="NZ_JACVEL010000001.1"/>
</dbReference>
<evidence type="ECO:0000313" key="4">
    <source>
        <dbReference type="Proteomes" id="UP000652681"/>
    </source>
</evidence>
<proteinExistence type="inferred from homology"/>
<feature type="domain" description="Activator of Hsp90 ATPase homologue 1/2-like C-terminal" evidence="2">
    <location>
        <begin position="18"/>
        <end position="139"/>
    </location>
</feature>
<dbReference type="SUPFAM" id="SSF55961">
    <property type="entry name" value="Bet v1-like"/>
    <property type="match status" value="1"/>
</dbReference>
<dbReference type="AlphaFoldDB" id="A0A8J6P4A7"/>
<dbReference type="Gene3D" id="3.30.530.20">
    <property type="match status" value="1"/>
</dbReference>
<evidence type="ECO:0000313" key="3">
    <source>
        <dbReference type="EMBL" id="MBC9811284.1"/>
    </source>
</evidence>
<dbReference type="InterPro" id="IPR013538">
    <property type="entry name" value="ASHA1/2-like_C"/>
</dbReference>
<evidence type="ECO:0000259" key="2">
    <source>
        <dbReference type="Pfam" id="PF08327"/>
    </source>
</evidence>
<dbReference type="Pfam" id="PF08327">
    <property type="entry name" value="AHSA1"/>
    <property type="match status" value="1"/>
</dbReference>
<evidence type="ECO:0000256" key="1">
    <source>
        <dbReference type="ARBA" id="ARBA00006817"/>
    </source>
</evidence>
<organism evidence="3 4">
    <name type="scientific">Taishania pollutisoli</name>
    <dbReference type="NCBI Taxonomy" id="2766479"/>
    <lineage>
        <taxon>Bacteria</taxon>
        <taxon>Pseudomonadati</taxon>
        <taxon>Bacteroidota</taxon>
        <taxon>Flavobacteriia</taxon>
        <taxon>Flavobacteriales</taxon>
        <taxon>Crocinitomicaceae</taxon>
        <taxon>Taishania</taxon>
    </lineage>
</organism>